<dbReference type="InterPro" id="IPR050084">
    <property type="entry name" value="NADPH_dep_7-cyano-7-deazaG_red"/>
</dbReference>
<dbReference type="Pfam" id="PF14489">
    <property type="entry name" value="QueF"/>
    <property type="match status" value="1"/>
</dbReference>
<dbReference type="InterPro" id="IPR029500">
    <property type="entry name" value="QueF"/>
</dbReference>
<dbReference type="Gene3D" id="3.40.50.450">
    <property type="match status" value="1"/>
</dbReference>
<dbReference type="EMBL" id="DTPI01000033">
    <property type="protein sequence ID" value="HGE66933.1"/>
    <property type="molecule type" value="Genomic_DNA"/>
</dbReference>
<dbReference type="Gene3D" id="3.30.1130.10">
    <property type="match status" value="1"/>
</dbReference>
<dbReference type="PANTHER" id="PTHR34354">
    <property type="entry name" value="NADPH-DEPENDENT 7-CYANO-7-DEAZAGUANINE REDUCTASE"/>
    <property type="match status" value="1"/>
</dbReference>
<comment type="caution">
    <text evidence="1">The sequence shown here is derived from an EMBL/GenBank/DDBJ whole genome shotgun (WGS) entry which is preliminary data.</text>
</comment>
<protein>
    <submittedName>
        <fullName evidence="1">Uncharacterized protein</fullName>
    </submittedName>
</protein>
<name>A0A7C3ULF9_9EURY</name>
<dbReference type="SUPFAM" id="SSF55620">
    <property type="entry name" value="Tetrahydrobiopterin biosynthesis enzymes-like"/>
    <property type="match status" value="1"/>
</dbReference>
<dbReference type="PANTHER" id="PTHR34354:SF1">
    <property type="entry name" value="NADPH-DEPENDENT 7-CYANO-7-DEAZAGUANINE REDUCTASE"/>
    <property type="match status" value="1"/>
</dbReference>
<dbReference type="AlphaFoldDB" id="A0A7C3ULF9"/>
<proteinExistence type="predicted"/>
<evidence type="ECO:0000313" key="1">
    <source>
        <dbReference type="EMBL" id="HGE66933.1"/>
    </source>
</evidence>
<organism evidence="1">
    <name type="scientific">Geoglobus ahangari</name>
    <dbReference type="NCBI Taxonomy" id="113653"/>
    <lineage>
        <taxon>Archaea</taxon>
        <taxon>Methanobacteriati</taxon>
        <taxon>Methanobacteriota</taxon>
        <taxon>Archaeoglobi</taxon>
        <taxon>Archaeoglobales</taxon>
        <taxon>Archaeoglobaceae</taxon>
        <taxon>Geoglobus</taxon>
    </lineage>
</organism>
<dbReference type="InterPro" id="IPR043133">
    <property type="entry name" value="GTP-CH-I_C/QueF"/>
</dbReference>
<dbReference type="GO" id="GO:0033739">
    <property type="term" value="F:preQ1 synthase activity"/>
    <property type="evidence" value="ECO:0007669"/>
    <property type="project" value="InterPro"/>
</dbReference>
<dbReference type="GO" id="GO:0008616">
    <property type="term" value="P:tRNA queuosine(34) biosynthetic process"/>
    <property type="evidence" value="ECO:0007669"/>
    <property type="project" value="InterPro"/>
</dbReference>
<gene>
    <name evidence="1" type="ORF">ENX77_07475</name>
</gene>
<dbReference type="SUPFAM" id="SSF52309">
    <property type="entry name" value="N-(deoxy)ribosyltransferase-like"/>
    <property type="match status" value="1"/>
</dbReference>
<accession>A0A7C3ULF9</accession>
<sequence length="237" mass="27614">MKIFVCGSIGYGYKEEIKKLQDLLRKEGFEILDQFKYDYSDIDDFRDKRELSAEIVRRDLELCDKADVLILITKHPSFGAMAEIVISSMKGKPVIVFCPEKLRSPWPLYFATAIAKNEEELISILKELKPEIGTIPNVYCDHVSEFVYTKFKCICPVTGLEDRGVIKIRYKPKDRLLEYESLDRYFKSFEGKKLHHEAVVCKIYRDLSNVLNPEWLEVIAEFEERSNVKAVVRVQSK</sequence>
<reference evidence="1" key="1">
    <citation type="journal article" date="2020" name="mSystems">
        <title>Genome- and Community-Level Interaction Insights into Carbon Utilization and Element Cycling Functions of Hydrothermarchaeota in Hydrothermal Sediment.</title>
        <authorList>
            <person name="Zhou Z."/>
            <person name="Liu Y."/>
            <person name="Xu W."/>
            <person name="Pan J."/>
            <person name="Luo Z.H."/>
            <person name="Li M."/>
        </authorList>
    </citation>
    <scope>NUCLEOTIDE SEQUENCE [LARGE SCALE GENOMIC DNA]</scope>
    <source>
        <strain evidence="1">SpSt-97</strain>
    </source>
</reference>